<proteinExistence type="predicted"/>
<dbReference type="OrthoDB" id="269319at2157"/>
<dbReference type="EMBL" id="CP001932">
    <property type="protein sequence ID" value="ADD04908.1"/>
    <property type="molecule type" value="Genomic_DNA"/>
</dbReference>
<evidence type="ECO:0000313" key="3">
    <source>
        <dbReference type="Proteomes" id="UP000001879"/>
    </source>
</evidence>
<sequence>MKRRNFLGLVTGAASGSLVVSSGAFNTSRVDREISVDIETDERAYLGLNALPTENEEGDVLERSRNPGYRTKFSFPGASEGDVIRGDGLGTNSEYYFDRLVEVRNQGTDPVVVYSEFSGELGDIALYDSDHDERSLLTNKDRGIELEPGEDFDAGVFIDSADVDPGTTVEDTLTIVGNATETA</sequence>
<name>D3SSW2_NATMM</name>
<dbReference type="GeneID" id="8824161"/>
<dbReference type="Proteomes" id="UP000011543">
    <property type="component" value="Unassembled WGS sequence"/>
</dbReference>
<keyword evidence="3" id="KW-1185">Reference proteome</keyword>
<protein>
    <recommendedName>
        <fullName evidence="5">DUF1102 domain-containing protein</fullName>
    </recommendedName>
</protein>
<dbReference type="Pfam" id="PF06510">
    <property type="entry name" value="DUF1102"/>
    <property type="match status" value="1"/>
</dbReference>
<dbReference type="KEGG" id="nmg:Nmag_1329"/>
<evidence type="ECO:0000313" key="2">
    <source>
        <dbReference type="EMBL" id="ELY23957.1"/>
    </source>
</evidence>
<reference evidence="1" key="4">
    <citation type="submission" date="2016-09" db="EMBL/GenBank/DDBJ databases">
        <authorList>
            <person name="Pfeiffer F."/>
        </authorList>
    </citation>
    <scope>NUCLEOTIDE SEQUENCE</scope>
    <source>
        <strain evidence="1">ATCC 43099</strain>
    </source>
</reference>
<reference evidence="3" key="1">
    <citation type="submission" date="2010-02" db="EMBL/GenBank/DDBJ databases">
        <title>Complete sequence of chromosome of Natrialba magadii ATCC 43099.</title>
        <authorList>
            <consortium name="US DOE Joint Genome Institute"/>
            <person name="Lucas S."/>
            <person name="Copeland A."/>
            <person name="Lapidus A."/>
            <person name="Cheng J.-F."/>
            <person name="Bruce D."/>
            <person name="Goodwin L."/>
            <person name="Pitluck S."/>
            <person name="Davenport K."/>
            <person name="Saunders E."/>
            <person name="Detter J.C."/>
            <person name="Han C."/>
            <person name="Tapia R."/>
            <person name="Land M."/>
            <person name="Hauser L."/>
            <person name="Kyrpides N."/>
            <person name="Mikhailova N."/>
            <person name="De Castro R.E."/>
            <person name="Maupin-Furlow J.A."/>
            <person name="Woyke T."/>
        </authorList>
    </citation>
    <scope>NUCLEOTIDE SEQUENCE [LARGE SCALE GENOMIC DNA]</scope>
    <source>
        <strain evidence="3">ATCC 43099 / DSM 3394 / CCM 3739 / CIP 104546 / IAM 13178 / JCM 8861 / NBRC 102185 / NCIMB 2190 / MS3</strain>
    </source>
</reference>
<organism evidence="1 3">
    <name type="scientific">Natrialba magadii (strain ATCC 43099 / DSM 3394 / CCM 3739 / CIP 104546 / IAM 13178 / JCM 8861 / NBRC 102185 / NCIMB 2190 / MS3)</name>
    <name type="common">Natronobacterium magadii</name>
    <dbReference type="NCBI Taxonomy" id="547559"/>
    <lineage>
        <taxon>Archaea</taxon>
        <taxon>Methanobacteriati</taxon>
        <taxon>Methanobacteriota</taxon>
        <taxon>Stenosarchaea group</taxon>
        <taxon>Halobacteria</taxon>
        <taxon>Halobacteriales</taxon>
        <taxon>Natrialbaceae</taxon>
        <taxon>Natrialba</taxon>
    </lineage>
</organism>
<reference evidence="2 4" key="3">
    <citation type="journal article" date="2014" name="PLoS Genet.">
        <title>Phylogenetically driven sequencing of extremely halophilic archaea reveals strategies for static and dynamic osmo-response.</title>
        <authorList>
            <person name="Becker E.A."/>
            <person name="Seitzer P.M."/>
            <person name="Tritt A."/>
            <person name="Larsen D."/>
            <person name="Krusor M."/>
            <person name="Yao A.I."/>
            <person name="Wu D."/>
            <person name="Madern D."/>
            <person name="Eisen J.A."/>
            <person name="Darling A.E."/>
            <person name="Facciotti M.T."/>
        </authorList>
    </citation>
    <scope>NUCLEOTIDE SEQUENCE [LARGE SCALE GENOMIC DNA]</scope>
    <source>
        <strain evidence="4">ATCC 43099 / DSM 3394 / CCM 3739 / CIP 104546 / IAM 13178 / JCM 8861 / NBRC 102185 / NCIMB 2190 / MS3</strain>
        <strain evidence="2">MS-3</strain>
    </source>
</reference>
<dbReference type="RefSeq" id="WP_004267965.1">
    <property type="nucleotide sequence ID" value="NC_013922.1"/>
</dbReference>
<accession>D3SSW2</accession>
<evidence type="ECO:0000313" key="4">
    <source>
        <dbReference type="Proteomes" id="UP000011543"/>
    </source>
</evidence>
<evidence type="ECO:0008006" key="5">
    <source>
        <dbReference type="Google" id="ProtNLM"/>
    </source>
</evidence>
<dbReference type="AlphaFoldDB" id="D3SSW2"/>
<dbReference type="PATRIC" id="fig|547559.17.peg.3781"/>
<dbReference type="Proteomes" id="UP000001879">
    <property type="component" value="Chromosome"/>
</dbReference>
<reference evidence="1 3" key="2">
    <citation type="journal article" date="2012" name="BMC Genomics">
        <title>A comparative genomics perspective on the genetic content of the alkaliphilic haloarchaeon Natrialba magadii ATCC 43099T.</title>
        <authorList>
            <person name="Siddaramappa S."/>
            <person name="Challacombe J.F."/>
            <person name="Decastro R.E."/>
            <person name="Pfeiffer F."/>
            <person name="Sastre D.E."/>
            <person name="Gimenez M.I."/>
            <person name="Paggi R.A."/>
            <person name="Detter J.C."/>
            <person name="Davenport K.W."/>
            <person name="Goodwin L.A."/>
            <person name="Kyrpides N."/>
            <person name="Tapia R."/>
            <person name="Pitluck S."/>
            <person name="Lucas S."/>
            <person name="Woyke T."/>
            <person name="Maupin-Furlow J.A."/>
        </authorList>
    </citation>
    <scope>NUCLEOTIDE SEQUENCE [LARGE SCALE GENOMIC DNA]</scope>
    <source>
        <strain evidence="1">ATCC 43099</strain>
        <strain evidence="3">ATCC 43099 / DSM 3394 / CCM 3739 / CIP 104546 / IAM 13178 / JCM 8861 / NBRC 102185 / NCIMB 2190 / MS3</strain>
    </source>
</reference>
<dbReference type="PaxDb" id="547559-Nmag_1329"/>
<dbReference type="InterPro" id="IPR009482">
    <property type="entry name" value="DUF1102"/>
</dbReference>
<dbReference type="HOGENOM" id="CLU_111444_1_0_2"/>
<evidence type="ECO:0000313" key="1">
    <source>
        <dbReference type="EMBL" id="ADD04908.1"/>
    </source>
</evidence>
<dbReference type="eggNOG" id="arCOG02696">
    <property type="taxonomic scope" value="Archaea"/>
</dbReference>
<gene>
    <name evidence="1" type="ordered locus">Nmag_1329</name>
    <name evidence="2" type="ORF">C500_19165</name>
</gene>
<dbReference type="EMBL" id="AOHS01000060">
    <property type="protein sequence ID" value="ELY23957.1"/>
    <property type="molecule type" value="Genomic_DNA"/>
</dbReference>